<evidence type="ECO:0000256" key="1">
    <source>
        <dbReference type="ARBA" id="ARBA00022618"/>
    </source>
</evidence>
<dbReference type="Pfam" id="PF12859">
    <property type="entry name" value="ANAPC1"/>
    <property type="match status" value="1"/>
</dbReference>
<gene>
    <name evidence="5" type="ORF">FRX31_028465</name>
</gene>
<sequence length="196" mass="21806">EVVSIPLPRTVTSIWPLPCGLLLQKAGDGHHSASVPYPASSILNARDLPRPKRELGYSPQQNLNVLSLSDHAGKGDLTRLYSHLILKDLLEEPQAIYVEEKGQLCPMKDFDERTIWTSNLLPLMASYNKGKMQHSLWLIEKSNSTFEFSNANSHEAVPPGVLPKQSSLRRIWQGKGAPSAASKVPVLFTHVKDLFF</sequence>
<dbReference type="OrthoDB" id="26401at2759"/>
<keyword evidence="2" id="KW-0498">Mitosis</keyword>
<evidence type="ECO:0000313" key="6">
    <source>
        <dbReference type="Proteomes" id="UP000554482"/>
    </source>
</evidence>
<accession>A0A7J6VB70</accession>
<organism evidence="5 6">
    <name type="scientific">Thalictrum thalictroides</name>
    <name type="common">Rue-anemone</name>
    <name type="synonym">Anemone thalictroides</name>
    <dbReference type="NCBI Taxonomy" id="46969"/>
    <lineage>
        <taxon>Eukaryota</taxon>
        <taxon>Viridiplantae</taxon>
        <taxon>Streptophyta</taxon>
        <taxon>Embryophyta</taxon>
        <taxon>Tracheophyta</taxon>
        <taxon>Spermatophyta</taxon>
        <taxon>Magnoliopsida</taxon>
        <taxon>Ranunculales</taxon>
        <taxon>Ranunculaceae</taxon>
        <taxon>Thalictroideae</taxon>
        <taxon>Thalictrum</taxon>
    </lineage>
</organism>
<dbReference type="PANTHER" id="PTHR12827:SF3">
    <property type="entry name" value="ANAPHASE-PROMOTING COMPLEX SUBUNIT 1"/>
    <property type="match status" value="1"/>
</dbReference>
<dbReference type="AlphaFoldDB" id="A0A7J6VB70"/>
<keyword evidence="1" id="KW-0132">Cell division</keyword>
<name>A0A7J6VB70_THATH</name>
<dbReference type="GO" id="GO:0007091">
    <property type="term" value="P:metaphase/anaphase transition of mitotic cell cycle"/>
    <property type="evidence" value="ECO:0007669"/>
    <property type="project" value="TreeGrafter"/>
</dbReference>
<feature type="domain" description="Anaphase-promoting complex subunit 1 N-terminal" evidence="4">
    <location>
        <begin position="2"/>
        <end position="145"/>
    </location>
</feature>
<evidence type="ECO:0000256" key="2">
    <source>
        <dbReference type="ARBA" id="ARBA00022776"/>
    </source>
</evidence>
<keyword evidence="3" id="KW-0131">Cell cycle</keyword>
<comment type="caution">
    <text evidence="5">The sequence shown here is derived from an EMBL/GenBank/DDBJ whole genome shotgun (WGS) entry which is preliminary data.</text>
</comment>
<dbReference type="GO" id="GO:0051301">
    <property type="term" value="P:cell division"/>
    <property type="evidence" value="ECO:0007669"/>
    <property type="project" value="UniProtKB-KW"/>
</dbReference>
<dbReference type="EMBL" id="JABWDY010035506">
    <property type="protein sequence ID" value="KAF5181948.1"/>
    <property type="molecule type" value="Genomic_DNA"/>
</dbReference>
<dbReference type="InterPro" id="IPR024990">
    <property type="entry name" value="Apc1"/>
</dbReference>
<proteinExistence type="predicted"/>
<evidence type="ECO:0000259" key="4">
    <source>
        <dbReference type="Pfam" id="PF12859"/>
    </source>
</evidence>
<dbReference type="InterPro" id="IPR049255">
    <property type="entry name" value="Apc1_N"/>
</dbReference>
<protein>
    <submittedName>
        <fullName evidence="5">Anaphase-promoting complex subunit</fullName>
    </submittedName>
</protein>
<evidence type="ECO:0000256" key="3">
    <source>
        <dbReference type="ARBA" id="ARBA00023306"/>
    </source>
</evidence>
<reference evidence="5 6" key="1">
    <citation type="submission" date="2020-06" db="EMBL/GenBank/DDBJ databases">
        <title>Transcriptomic and genomic resources for Thalictrum thalictroides and T. hernandezii: Facilitating candidate gene discovery in an emerging model plant lineage.</title>
        <authorList>
            <person name="Arias T."/>
            <person name="Riano-Pachon D.M."/>
            <person name="Di Stilio V.S."/>
        </authorList>
    </citation>
    <scope>NUCLEOTIDE SEQUENCE [LARGE SCALE GENOMIC DNA]</scope>
    <source>
        <strain evidence="6">cv. WT478/WT964</strain>
        <tissue evidence="5">Leaves</tissue>
    </source>
</reference>
<dbReference type="GO" id="GO:0060090">
    <property type="term" value="F:molecular adaptor activity"/>
    <property type="evidence" value="ECO:0007669"/>
    <property type="project" value="TreeGrafter"/>
</dbReference>
<dbReference type="PANTHER" id="PTHR12827">
    <property type="entry name" value="MEIOTIC CHECKPOINT REGULATOR TSG24 FAMILY MEMBER"/>
    <property type="match status" value="1"/>
</dbReference>
<dbReference type="Proteomes" id="UP000554482">
    <property type="component" value="Unassembled WGS sequence"/>
</dbReference>
<dbReference type="GO" id="GO:0031145">
    <property type="term" value="P:anaphase-promoting complex-dependent catabolic process"/>
    <property type="evidence" value="ECO:0007669"/>
    <property type="project" value="TreeGrafter"/>
</dbReference>
<feature type="non-terminal residue" evidence="5">
    <location>
        <position position="196"/>
    </location>
</feature>
<dbReference type="GO" id="GO:0070979">
    <property type="term" value="P:protein K11-linked ubiquitination"/>
    <property type="evidence" value="ECO:0007669"/>
    <property type="project" value="TreeGrafter"/>
</dbReference>
<keyword evidence="6" id="KW-1185">Reference proteome</keyword>
<evidence type="ECO:0000313" key="5">
    <source>
        <dbReference type="EMBL" id="KAF5181948.1"/>
    </source>
</evidence>
<dbReference type="GO" id="GO:0005680">
    <property type="term" value="C:anaphase-promoting complex"/>
    <property type="evidence" value="ECO:0007669"/>
    <property type="project" value="InterPro"/>
</dbReference>